<comment type="subcellular location">
    <subcellularLocation>
        <location evidence="1">Cell inner membrane</location>
        <topology evidence="1">Multi-pass membrane protein</topology>
    </subcellularLocation>
</comment>
<sequence>MEFISQPWAWYVAGPIIAFVMFLLYYFGERFGLSSNLETFCSIGGAGKFVDYFKIDWKQNTWNLIFVAGGITGGFITSQWLSPTDTVALNPQTIQDLAAIGIQNAGDTYLPDEIFSIETMLTLKGFIILLVAGIMVGFGARWAGGCTSGHAIVGLSNLELPSLISVIGFFIGGLIMTWFILPLLF</sequence>
<evidence type="ECO:0000256" key="7">
    <source>
        <dbReference type="ARBA" id="ARBA00023136"/>
    </source>
</evidence>
<evidence type="ECO:0000256" key="4">
    <source>
        <dbReference type="ARBA" id="ARBA00022519"/>
    </source>
</evidence>
<keyword evidence="4" id="KW-0997">Cell inner membrane</keyword>
<evidence type="ECO:0000256" key="6">
    <source>
        <dbReference type="ARBA" id="ARBA00022989"/>
    </source>
</evidence>
<evidence type="ECO:0000256" key="9">
    <source>
        <dbReference type="SAM" id="Phobius"/>
    </source>
</evidence>
<dbReference type="GO" id="GO:0005886">
    <property type="term" value="C:plasma membrane"/>
    <property type="evidence" value="ECO:0007669"/>
    <property type="project" value="UniProtKB-SubCell"/>
</dbReference>
<keyword evidence="2" id="KW-0813">Transport</keyword>
<comment type="similarity">
    <text evidence="8">Belongs to the TsuA/YedE (TC 9.B.102) family.</text>
</comment>
<evidence type="ECO:0000256" key="5">
    <source>
        <dbReference type="ARBA" id="ARBA00022692"/>
    </source>
</evidence>
<reference evidence="10 11" key="1">
    <citation type="submission" date="2018-08" db="EMBL/GenBank/DDBJ databases">
        <title>Genomic Encyclopedia of Type Strains, Phase III (KMG-III): the genomes of soil and plant-associated and newly described type strains.</title>
        <authorList>
            <person name="Whitman W."/>
        </authorList>
    </citation>
    <scope>NUCLEOTIDE SEQUENCE [LARGE SCALE GENOMIC DNA]</scope>
    <source>
        <strain evidence="10 11">325-5</strain>
    </source>
</reference>
<name>A0A3D9S0I6_9FLAO</name>
<dbReference type="Pfam" id="PF04143">
    <property type="entry name" value="Sulf_transp"/>
    <property type="match status" value="1"/>
</dbReference>
<dbReference type="InterPro" id="IPR007272">
    <property type="entry name" value="Sulf_transp_TsuA/YedE"/>
</dbReference>
<keyword evidence="5 9" id="KW-0812">Transmembrane</keyword>
<feature type="transmembrane region" description="Helical" evidence="9">
    <location>
        <begin position="125"/>
        <end position="143"/>
    </location>
</feature>
<dbReference type="RefSeq" id="WP_115878013.1">
    <property type="nucleotide sequence ID" value="NZ_QTTQ01000009.1"/>
</dbReference>
<dbReference type="PANTHER" id="PTHR30574:SF1">
    <property type="entry name" value="SULPHUR TRANSPORT DOMAIN-CONTAINING PROTEIN"/>
    <property type="match status" value="1"/>
</dbReference>
<accession>A0A3D9S0I6</accession>
<evidence type="ECO:0000313" key="11">
    <source>
        <dbReference type="Proteomes" id="UP000256429"/>
    </source>
</evidence>
<evidence type="ECO:0000256" key="8">
    <source>
        <dbReference type="ARBA" id="ARBA00035655"/>
    </source>
</evidence>
<dbReference type="OrthoDB" id="9814020at2"/>
<feature type="transmembrane region" description="Helical" evidence="9">
    <location>
        <begin position="163"/>
        <end position="184"/>
    </location>
</feature>
<dbReference type="Proteomes" id="UP000256429">
    <property type="component" value="Unassembled WGS sequence"/>
</dbReference>
<protein>
    <submittedName>
        <fullName evidence="10">Uncharacterized protein</fullName>
    </submittedName>
</protein>
<dbReference type="AlphaFoldDB" id="A0A3D9S0I6"/>
<feature type="transmembrane region" description="Helical" evidence="9">
    <location>
        <begin position="6"/>
        <end position="27"/>
    </location>
</feature>
<evidence type="ECO:0000256" key="3">
    <source>
        <dbReference type="ARBA" id="ARBA00022475"/>
    </source>
</evidence>
<dbReference type="EMBL" id="QTTQ01000009">
    <property type="protein sequence ID" value="REE83344.1"/>
    <property type="molecule type" value="Genomic_DNA"/>
</dbReference>
<organism evidence="10 11">
    <name type="scientific">Lutibacter oceani</name>
    <dbReference type="NCBI Taxonomy" id="1853311"/>
    <lineage>
        <taxon>Bacteria</taxon>
        <taxon>Pseudomonadati</taxon>
        <taxon>Bacteroidota</taxon>
        <taxon>Flavobacteriia</taxon>
        <taxon>Flavobacteriales</taxon>
        <taxon>Flavobacteriaceae</taxon>
        <taxon>Lutibacter</taxon>
    </lineage>
</organism>
<evidence type="ECO:0000313" key="10">
    <source>
        <dbReference type="EMBL" id="REE83344.1"/>
    </source>
</evidence>
<keyword evidence="6 9" id="KW-1133">Transmembrane helix</keyword>
<keyword evidence="7 9" id="KW-0472">Membrane</keyword>
<evidence type="ECO:0000256" key="2">
    <source>
        <dbReference type="ARBA" id="ARBA00022448"/>
    </source>
</evidence>
<comment type="caution">
    <text evidence="10">The sequence shown here is derived from an EMBL/GenBank/DDBJ whole genome shotgun (WGS) entry which is preliminary data.</text>
</comment>
<evidence type="ECO:0000256" key="1">
    <source>
        <dbReference type="ARBA" id="ARBA00004429"/>
    </source>
</evidence>
<proteinExistence type="inferred from homology"/>
<keyword evidence="11" id="KW-1185">Reference proteome</keyword>
<gene>
    <name evidence="10" type="ORF">BX611_0633</name>
</gene>
<keyword evidence="3" id="KW-1003">Cell membrane</keyword>
<dbReference type="PANTHER" id="PTHR30574">
    <property type="entry name" value="INNER MEMBRANE PROTEIN YEDE"/>
    <property type="match status" value="1"/>
</dbReference>